<feature type="transmembrane region" description="Helical" evidence="1">
    <location>
        <begin position="355"/>
        <end position="377"/>
    </location>
</feature>
<reference evidence="2 3" key="1">
    <citation type="submission" date="2017-05" db="EMBL/GenBank/DDBJ databases">
        <authorList>
            <person name="Song R."/>
            <person name="Chenine A.L."/>
            <person name="Ruprecht R.M."/>
        </authorList>
    </citation>
    <scope>NUCLEOTIDE SEQUENCE [LARGE SCALE GENOMIC DNA]</scope>
    <source>
        <strain evidence="2 3">CECT 8898</strain>
    </source>
</reference>
<name>A0A238KFD2_9RHOB</name>
<proteinExistence type="predicted"/>
<keyword evidence="1" id="KW-0472">Membrane</keyword>
<evidence type="ECO:0000313" key="3">
    <source>
        <dbReference type="Proteomes" id="UP000207598"/>
    </source>
</evidence>
<keyword evidence="1" id="KW-1133">Transmembrane helix</keyword>
<feature type="transmembrane region" description="Helical" evidence="1">
    <location>
        <begin position="43"/>
        <end position="64"/>
    </location>
</feature>
<feature type="transmembrane region" description="Helical" evidence="1">
    <location>
        <begin position="258"/>
        <end position="278"/>
    </location>
</feature>
<accession>A0A238KFD2</accession>
<feature type="transmembrane region" description="Helical" evidence="1">
    <location>
        <begin position="154"/>
        <end position="175"/>
    </location>
</feature>
<dbReference type="AlphaFoldDB" id="A0A238KFD2"/>
<feature type="transmembrane region" description="Helical" evidence="1">
    <location>
        <begin position="383"/>
        <end position="403"/>
    </location>
</feature>
<feature type="transmembrane region" description="Helical" evidence="1">
    <location>
        <begin position="114"/>
        <end position="134"/>
    </location>
</feature>
<dbReference type="InterPro" id="IPR052528">
    <property type="entry name" value="Sugar_transport-like"/>
</dbReference>
<evidence type="ECO:0000256" key="1">
    <source>
        <dbReference type="SAM" id="Phobius"/>
    </source>
</evidence>
<dbReference type="PANTHER" id="PTHR23526:SF2">
    <property type="entry name" value="MAJOR FACILITATOR SUPERFAMILY (MFS) PROFILE DOMAIN-CONTAINING PROTEIN"/>
    <property type="match status" value="1"/>
</dbReference>
<dbReference type="Gene3D" id="1.20.1250.20">
    <property type="entry name" value="MFS general substrate transporter like domains"/>
    <property type="match status" value="1"/>
</dbReference>
<feature type="transmembrane region" description="Helical" evidence="1">
    <location>
        <begin position="315"/>
        <end position="335"/>
    </location>
</feature>
<sequence>MAVFETLTGAGEVDAREARNGLRHAAALTMTKLADGLIDPKLVLSWLGGALGVPAGIVGLFVPIREAGALVPQILLAGRVQAMPRRKWAWVGGSVGQGLGAGLIVLAALTLEGWTLGVVMALALAGLAVSRALCSVSYKDILGKTVEKTRRGAVTGIAGSASALLVLGFAAALILGGGQALWPVLAAISAASALWLLAAALFSRLEEQKSRPQTGPAIDLTPLWQDSQFRRFIAARGALTVTALAPPYFVLLGGGQSALQALGALMVASAAASFVSSYVWGRLADRSSRLVLALAGLAGAGFMTLAVQADLAGWTAAPWVIPAILFGLMVAYHGVRQGRSVYLVDMAPEDARSSYAALANTAIGVLLLVVGALGAALATLGPLVALAGFAGLSLLGGWLALGLDEVEQ</sequence>
<feature type="transmembrane region" description="Helical" evidence="1">
    <location>
        <begin position="233"/>
        <end position="252"/>
    </location>
</feature>
<dbReference type="PANTHER" id="PTHR23526">
    <property type="entry name" value="INTEGRAL MEMBRANE TRANSPORT PROTEIN-RELATED"/>
    <property type="match status" value="1"/>
</dbReference>
<feature type="transmembrane region" description="Helical" evidence="1">
    <location>
        <begin position="88"/>
        <end position="108"/>
    </location>
</feature>
<feature type="transmembrane region" description="Helical" evidence="1">
    <location>
        <begin position="181"/>
        <end position="202"/>
    </location>
</feature>
<protein>
    <submittedName>
        <fullName evidence="2">Major Facilitator Superfamily protein</fullName>
    </submittedName>
</protein>
<keyword evidence="1" id="KW-0812">Transmembrane</keyword>
<dbReference type="OrthoDB" id="1117124at2"/>
<keyword evidence="3" id="KW-1185">Reference proteome</keyword>
<feature type="transmembrane region" description="Helical" evidence="1">
    <location>
        <begin position="290"/>
        <end position="309"/>
    </location>
</feature>
<dbReference type="EMBL" id="FXYF01000006">
    <property type="protein sequence ID" value="SMX41501.1"/>
    <property type="molecule type" value="Genomic_DNA"/>
</dbReference>
<dbReference type="Proteomes" id="UP000207598">
    <property type="component" value="Unassembled WGS sequence"/>
</dbReference>
<evidence type="ECO:0000313" key="2">
    <source>
        <dbReference type="EMBL" id="SMX41501.1"/>
    </source>
</evidence>
<gene>
    <name evidence="2" type="ORF">MAA8898_02401</name>
</gene>
<dbReference type="InterPro" id="IPR036259">
    <property type="entry name" value="MFS_trans_sf"/>
</dbReference>
<organism evidence="2 3">
    <name type="scientific">Maliponia aquimaris</name>
    <dbReference type="NCBI Taxonomy" id="1673631"/>
    <lineage>
        <taxon>Bacteria</taxon>
        <taxon>Pseudomonadati</taxon>
        <taxon>Pseudomonadota</taxon>
        <taxon>Alphaproteobacteria</taxon>
        <taxon>Rhodobacterales</taxon>
        <taxon>Paracoccaceae</taxon>
        <taxon>Maliponia</taxon>
    </lineage>
</organism>
<dbReference type="SUPFAM" id="SSF103473">
    <property type="entry name" value="MFS general substrate transporter"/>
    <property type="match status" value="1"/>
</dbReference>